<accession>A0A933NX22</accession>
<reference evidence="3" key="1">
    <citation type="submission" date="2020-07" db="EMBL/GenBank/DDBJ databases">
        <title>Huge and variable diversity of episymbiotic CPR bacteria and DPANN archaea in groundwater ecosystems.</title>
        <authorList>
            <person name="He C.Y."/>
            <person name="Keren R."/>
            <person name="Whittaker M."/>
            <person name="Farag I.F."/>
            <person name="Doudna J."/>
            <person name="Cate J.H.D."/>
            <person name="Banfield J.F."/>
        </authorList>
    </citation>
    <scope>NUCLEOTIDE SEQUENCE</scope>
    <source>
        <strain evidence="3">NC_groundwater_1586_Pr3_B-0.1um_66_15</strain>
    </source>
</reference>
<evidence type="ECO:0000313" key="3">
    <source>
        <dbReference type="EMBL" id="MBI4920153.1"/>
    </source>
</evidence>
<dbReference type="EMBL" id="JACRAF010000002">
    <property type="protein sequence ID" value="MBI4920153.1"/>
    <property type="molecule type" value="Genomic_DNA"/>
</dbReference>
<dbReference type="AlphaFoldDB" id="A0A933NX22"/>
<feature type="compositionally biased region" description="Pro residues" evidence="1">
    <location>
        <begin position="195"/>
        <end position="204"/>
    </location>
</feature>
<keyword evidence="2" id="KW-0732">Signal</keyword>
<sequence length="204" mass="20625">MKYLASICLALLLAIPMTSPAFVGGFALTLVAVGGAHAEPVKPGTAKKGCSIGVTGASGAQGELLYDDGDTVTVRKADGTTQKFKCSDGTWVVALTANPSSSVTFDFDFKIAFAATEEEVSQACDDIKGVPISGGTGYGCYKPKTSVLVLCAPNGACTGFSPLPIHAKTLRGFLGVGKTQVEPDAGGEGSEKGGAPPPPPDVIL</sequence>
<organism evidence="3 4">
    <name type="scientific">Devosia nanyangense</name>
    <dbReference type="NCBI Taxonomy" id="1228055"/>
    <lineage>
        <taxon>Bacteria</taxon>
        <taxon>Pseudomonadati</taxon>
        <taxon>Pseudomonadota</taxon>
        <taxon>Alphaproteobacteria</taxon>
        <taxon>Hyphomicrobiales</taxon>
        <taxon>Devosiaceae</taxon>
        <taxon>Devosia</taxon>
    </lineage>
</organism>
<feature type="chain" id="PRO_5037435937" evidence="2">
    <location>
        <begin position="22"/>
        <end position="204"/>
    </location>
</feature>
<gene>
    <name evidence="3" type="ORF">HY834_00255</name>
</gene>
<feature type="region of interest" description="Disordered" evidence="1">
    <location>
        <begin position="178"/>
        <end position="204"/>
    </location>
</feature>
<feature type="signal peptide" evidence="2">
    <location>
        <begin position="1"/>
        <end position="21"/>
    </location>
</feature>
<evidence type="ECO:0000313" key="4">
    <source>
        <dbReference type="Proteomes" id="UP000782610"/>
    </source>
</evidence>
<name>A0A933NX22_9HYPH</name>
<comment type="caution">
    <text evidence="3">The sequence shown here is derived from an EMBL/GenBank/DDBJ whole genome shotgun (WGS) entry which is preliminary data.</text>
</comment>
<proteinExistence type="predicted"/>
<protein>
    <submittedName>
        <fullName evidence="3">Uncharacterized protein</fullName>
    </submittedName>
</protein>
<evidence type="ECO:0000256" key="2">
    <source>
        <dbReference type="SAM" id="SignalP"/>
    </source>
</evidence>
<dbReference type="Proteomes" id="UP000782610">
    <property type="component" value="Unassembled WGS sequence"/>
</dbReference>
<evidence type="ECO:0000256" key="1">
    <source>
        <dbReference type="SAM" id="MobiDB-lite"/>
    </source>
</evidence>